<keyword evidence="2" id="KW-0808">Transferase</keyword>
<dbReference type="InterPro" id="IPR030559">
    <property type="entry name" value="PolZ_Rev3"/>
</dbReference>
<evidence type="ECO:0000256" key="2">
    <source>
        <dbReference type="ARBA" id="ARBA00022679"/>
    </source>
</evidence>
<dbReference type="GO" id="GO:0000166">
    <property type="term" value="F:nucleotide binding"/>
    <property type="evidence" value="ECO:0007669"/>
    <property type="project" value="InterPro"/>
</dbReference>
<dbReference type="AlphaFoldDB" id="A0A0L0UR53"/>
<evidence type="ECO:0000313" key="7">
    <source>
        <dbReference type="Proteomes" id="UP000054564"/>
    </source>
</evidence>
<reference evidence="7" key="1">
    <citation type="submission" date="2014-03" db="EMBL/GenBank/DDBJ databases">
        <title>The Genome Sequence of Puccinia striiformis f. sp. tritici PST-78.</title>
        <authorList>
            <consortium name="The Broad Institute Genome Sequencing Platform"/>
            <person name="Cuomo C."/>
            <person name="Hulbert S."/>
            <person name="Chen X."/>
            <person name="Walker B."/>
            <person name="Young S.K."/>
            <person name="Zeng Q."/>
            <person name="Gargeya S."/>
            <person name="Fitzgerald M."/>
            <person name="Haas B."/>
            <person name="Abouelleil A."/>
            <person name="Alvarado L."/>
            <person name="Arachchi H.M."/>
            <person name="Berlin A.M."/>
            <person name="Chapman S.B."/>
            <person name="Goldberg J."/>
            <person name="Griggs A."/>
            <person name="Gujja S."/>
            <person name="Hansen M."/>
            <person name="Howarth C."/>
            <person name="Imamovic A."/>
            <person name="Larimer J."/>
            <person name="McCowan C."/>
            <person name="Montmayeur A."/>
            <person name="Murphy C."/>
            <person name="Neiman D."/>
            <person name="Pearson M."/>
            <person name="Priest M."/>
            <person name="Roberts A."/>
            <person name="Saif S."/>
            <person name="Shea T."/>
            <person name="Sisk P."/>
            <person name="Sykes S."/>
            <person name="Wortman J."/>
            <person name="Nusbaum C."/>
            <person name="Birren B."/>
        </authorList>
    </citation>
    <scope>NUCLEOTIDE SEQUENCE [LARGE SCALE GENOMIC DNA]</scope>
    <source>
        <strain evidence="7">race PST-78</strain>
    </source>
</reference>
<dbReference type="GO" id="GO:0005634">
    <property type="term" value="C:nucleus"/>
    <property type="evidence" value="ECO:0007669"/>
    <property type="project" value="TreeGrafter"/>
</dbReference>
<evidence type="ECO:0000256" key="1">
    <source>
        <dbReference type="ARBA" id="ARBA00012417"/>
    </source>
</evidence>
<evidence type="ECO:0000313" key="6">
    <source>
        <dbReference type="EMBL" id="KNE89450.1"/>
    </source>
</evidence>
<dbReference type="Gene3D" id="1.10.132.60">
    <property type="entry name" value="DNA polymerase family B, C-terminal domain"/>
    <property type="match status" value="1"/>
</dbReference>
<dbReference type="GO" id="GO:0003677">
    <property type="term" value="F:DNA binding"/>
    <property type="evidence" value="ECO:0007669"/>
    <property type="project" value="InterPro"/>
</dbReference>
<dbReference type="PANTHER" id="PTHR45812">
    <property type="entry name" value="DNA POLYMERASE ZETA CATALYTIC SUBUNIT"/>
    <property type="match status" value="1"/>
</dbReference>
<dbReference type="InterPro" id="IPR043502">
    <property type="entry name" value="DNA/RNA_pol_sf"/>
</dbReference>
<keyword evidence="4" id="KW-0239">DNA-directed DNA polymerase</keyword>
<dbReference type="EC" id="2.7.7.7" evidence="1"/>
<feature type="domain" description="DNA-directed DNA polymerase family B multifunctional" evidence="5">
    <location>
        <begin position="1"/>
        <end position="251"/>
    </location>
</feature>
<keyword evidence="7" id="KW-1185">Reference proteome</keyword>
<keyword evidence="3" id="KW-0548">Nucleotidyltransferase</keyword>
<dbReference type="EMBL" id="AJIL01000359">
    <property type="protein sequence ID" value="KNE89450.1"/>
    <property type="molecule type" value="Genomic_DNA"/>
</dbReference>
<name>A0A0L0UR53_9BASI</name>
<sequence>MLNARQLGLKFIANVTYGYTSASFSGRMPCVEIADAIVQTGRETLEKSMEVIHSVQEWGAEVVYGDTDSLFVCLPGKTKEESFRIGNEMADTITKRNPAPVKLEFKKVYLPCVLMAKKRYVGAKYENLTDTKPVFDAKGIEVVRHDGIPVLQKIQETCLKKLLATQDLSDIKAYLYRQWQRLLPGKVSIQDSTFAKEVKLGTYSKKGPPPPGALITAGKMVLDLRTKPADAEQVPYVVVKGAPQSRLHQRGTSQLERMWNL</sequence>
<proteinExistence type="predicted"/>
<organism evidence="6 7">
    <name type="scientific">Puccinia striiformis f. sp. tritici PST-78</name>
    <dbReference type="NCBI Taxonomy" id="1165861"/>
    <lineage>
        <taxon>Eukaryota</taxon>
        <taxon>Fungi</taxon>
        <taxon>Dikarya</taxon>
        <taxon>Basidiomycota</taxon>
        <taxon>Pucciniomycotina</taxon>
        <taxon>Pucciniomycetes</taxon>
        <taxon>Pucciniales</taxon>
        <taxon>Pucciniaceae</taxon>
        <taxon>Puccinia</taxon>
    </lineage>
</organism>
<dbReference type="PANTHER" id="PTHR45812:SF1">
    <property type="entry name" value="DNA POLYMERASE ZETA CATALYTIC SUBUNIT"/>
    <property type="match status" value="1"/>
</dbReference>
<dbReference type="Gene3D" id="3.90.1600.10">
    <property type="entry name" value="Palm domain of DNA polymerase"/>
    <property type="match status" value="1"/>
</dbReference>
<evidence type="ECO:0000259" key="5">
    <source>
        <dbReference type="Pfam" id="PF00136"/>
    </source>
</evidence>
<evidence type="ECO:0000256" key="3">
    <source>
        <dbReference type="ARBA" id="ARBA00022695"/>
    </source>
</evidence>
<dbReference type="GO" id="GO:0042276">
    <property type="term" value="P:error-prone translesion synthesis"/>
    <property type="evidence" value="ECO:0007669"/>
    <property type="project" value="TreeGrafter"/>
</dbReference>
<protein>
    <recommendedName>
        <fullName evidence="1">DNA-directed DNA polymerase</fullName>
        <ecNumber evidence="1">2.7.7.7</ecNumber>
    </recommendedName>
</protein>
<evidence type="ECO:0000256" key="4">
    <source>
        <dbReference type="ARBA" id="ARBA00022932"/>
    </source>
</evidence>
<comment type="caution">
    <text evidence="6">The sequence shown here is derived from an EMBL/GenBank/DDBJ whole genome shotgun (WGS) entry which is preliminary data.</text>
</comment>
<dbReference type="Pfam" id="PF00136">
    <property type="entry name" value="DNA_pol_B"/>
    <property type="match status" value="1"/>
</dbReference>
<gene>
    <name evidence="6" type="ORF">PSTG_17091</name>
</gene>
<dbReference type="PROSITE" id="PS00116">
    <property type="entry name" value="DNA_POLYMERASE_B"/>
    <property type="match status" value="1"/>
</dbReference>
<dbReference type="Gene3D" id="1.10.287.690">
    <property type="entry name" value="Helix hairpin bin"/>
    <property type="match status" value="1"/>
</dbReference>
<dbReference type="Proteomes" id="UP000054564">
    <property type="component" value="Unassembled WGS sequence"/>
</dbReference>
<dbReference type="GO" id="GO:0003887">
    <property type="term" value="F:DNA-directed DNA polymerase activity"/>
    <property type="evidence" value="ECO:0007669"/>
    <property type="project" value="UniProtKB-KW"/>
</dbReference>
<dbReference type="GO" id="GO:0000724">
    <property type="term" value="P:double-strand break repair via homologous recombination"/>
    <property type="evidence" value="ECO:0007669"/>
    <property type="project" value="TreeGrafter"/>
</dbReference>
<dbReference type="InterPro" id="IPR017964">
    <property type="entry name" value="DNA-dir_DNA_pol_B_CS"/>
</dbReference>
<dbReference type="SUPFAM" id="SSF56672">
    <property type="entry name" value="DNA/RNA polymerases"/>
    <property type="match status" value="1"/>
</dbReference>
<dbReference type="InterPro" id="IPR006134">
    <property type="entry name" value="DNA-dir_DNA_pol_B_multi_dom"/>
</dbReference>
<dbReference type="STRING" id="1165861.A0A0L0UR53"/>
<dbReference type="InterPro" id="IPR023211">
    <property type="entry name" value="DNA_pol_palm_dom_sf"/>
</dbReference>
<dbReference type="InterPro" id="IPR042087">
    <property type="entry name" value="DNA_pol_B_thumb"/>
</dbReference>
<dbReference type="GO" id="GO:0016035">
    <property type="term" value="C:zeta DNA polymerase complex"/>
    <property type="evidence" value="ECO:0007669"/>
    <property type="project" value="InterPro"/>
</dbReference>
<accession>A0A0L0UR53</accession>